<evidence type="ECO:0000313" key="2">
    <source>
        <dbReference type="Proteomes" id="UP000308730"/>
    </source>
</evidence>
<proteinExistence type="predicted"/>
<reference evidence="1 2" key="1">
    <citation type="submission" date="2019-02" db="EMBL/GenBank/DDBJ databases">
        <title>Genome sequencing of the rare red list fungi Antrodiella citrinella (Flaviporus citrinellus).</title>
        <authorList>
            <person name="Buettner E."/>
            <person name="Kellner H."/>
        </authorList>
    </citation>
    <scope>NUCLEOTIDE SEQUENCE [LARGE SCALE GENOMIC DNA]</scope>
    <source>
        <strain evidence="1 2">DSM 108506</strain>
    </source>
</reference>
<dbReference type="Proteomes" id="UP000308730">
    <property type="component" value="Unassembled WGS sequence"/>
</dbReference>
<organism evidence="1 2">
    <name type="scientific">Antrodiella citrinella</name>
    <dbReference type="NCBI Taxonomy" id="2447956"/>
    <lineage>
        <taxon>Eukaryota</taxon>
        <taxon>Fungi</taxon>
        <taxon>Dikarya</taxon>
        <taxon>Basidiomycota</taxon>
        <taxon>Agaricomycotina</taxon>
        <taxon>Agaricomycetes</taxon>
        <taxon>Polyporales</taxon>
        <taxon>Steccherinaceae</taxon>
        <taxon>Antrodiella</taxon>
    </lineage>
</organism>
<keyword evidence="2" id="KW-1185">Reference proteome</keyword>
<accession>A0A4S4MWK2</accession>
<comment type="caution">
    <text evidence="1">The sequence shown here is derived from an EMBL/GenBank/DDBJ whole genome shotgun (WGS) entry which is preliminary data.</text>
</comment>
<evidence type="ECO:0000313" key="1">
    <source>
        <dbReference type="EMBL" id="THH29788.1"/>
    </source>
</evidence>
<name>A0A4S4MWK2_9APHY</name>
<dbReference type="AlphaFoldDB" id="A0A4S4MWK2"/>
<protein>
    <submittedName>
        <fullName evidence="1">Uncharacterized protein</fullName>
    </submittedName>
</protein>
<dbReference type="EMBL" id="SGPM01000107">
    <property type="protein sequence ID" value="THH29788.1"/>
    <property type="molecule type" value="Genomic_DNA"/>
</dbReference>
<gene>
    <name evidence="1" type="ORF">EUX98_g4405</name>
</gene>
<sequence length="187" mass="20675">MMNHPDELSTPPLVDDDIQVSNLQLRLYQAAWRIQSSIDAIRAVKELTPNVIKIFRNGILRELADAQTIIGCLGIVCGGWIWLFIPAPIGVVASHVHYVYPSCRPRCDVKHLIAIDMGNLKGRVREEGGYCIDTARPWWTDLTDEAISRSRVKRSGQISTPVLLESVTAKLTALASICKASASAVQR</sequence>